<dbReference type="Proteomes" id="UP000237481">
    <property type="component" value="Unassembled WGS sequence"/>
</dbReference>
<dbReference type="Gene3D" id="3.40.50.720">
    <property type="entry name" value="NAD(P)-binding Rossmann-like Domain"/>
    <property type="match status" value="1"/>
</dbReference>
<evidence type="ECO:0000313" key="4">
    <source>
        <dbReference type="Proteomes" id="UP000237481"/>
    </source>
</evidence>
<dbReference type="PANTHER" id="PTHR47706">
    <property type="entry name" value="NMRA-LIKE FAMILY PROTEIN"/>
    <property type="match status" value="1"/>
</dbReference>
<dbReference type="InterPro" id="IPR051609">
    <property type="entry name" value="NmrA/Isoflavone_reductase-like"/>
</dbReference>
<evidence type="ECO:0000256" key="2">
    <source>
        <dbReference type="ARBA" id="ARBA00023002"/>
    </source>
</evidence>
<name>A0A2S4KW63_9HYPO</name>
<evidence type="ECO:0008006" key="5">
    <source>
        <dbReference type="Google" id="ProtNLM"/>
    </source>
</evidence>
<keyword evidence="4" id="KW-1185">Reference proteome</keyword>
<gene>
    <name evidence="3" type="ORF">TPAR_05392</name>
</gene>
<sequence>MSGFIKNVAIVGASGNLGTAILQQLVPSGKFNIKVLRRNSSSPPLRPEQAVDVDFESVNAVKSGLVTGSSV</sequence>
<evidence type="ECO:0000256" key="1">
    <source>
        <dbReference type="ARBA" id="ARBA00022857"/>
    </source>
</evidence>
<dbReference type="EMBL" id="PKSG01000525">
    <property type="protein sequence ID" value="POR34426.1"/>
    <property type="molecule type" value="Genomic_DNA"/>
</dbReference>
<protein>
    <recommendedName>
        <fullName evidence="5">NAD(P)-binding domain-containing protein</fullName>
    </recommendedName>
</protein>
<dbReference type="GO" id="GO:0016491">
    <property type="term" value="F:oxidoreductase activity"/>
    <property type="evidence" value="ECO:0007669"/>
    <property type="project" value="UniProtKB-KW"/>
</dbReference>
<reference evidence="3 4" key="1">
    <citation type="submission" date="2018-01" db="EMBL/GenBank/DDBJ databases">
        <title>Harnessing the power of phylogenomics to disentangle the directionality and signatures of interkingdom host jumping in the parasitic fungal genus Tolypocladium.</title>
        <authorList>
            <person name="Quandt C.A."/>
            <person name="Patterson W."/>
            <person name="Spatafora J.W."/>
        </authorList>
    </citation>
    <scope>NUCLEOTIDE SEQUENCE [LARGE SCALE GENOMIC DNA]</scope>
    <source>
        <strain evidence="3 4">NRBC 100945</strain>
    </source>
</reference>
<dbReference type="STRING" id="94208.A0A2S4KW63"/>
<keyword evidence="2" id="KW-0560">Oxidoreductase</keyword>
<dbReference type="AlphaFoldDB" id="A0A2S4KW63"/>
<dbReference type="SUPFAM" id="SSF51735">
    <property type="entry name" value="NAD(P)-binding Rossmann-fold domains"/>
    <property type="match status" value="1"/>
</dbReference>
<comment type="caution">
    <text evidence="3">The sequence shown here is derived from an EMBL/GenBank/DDBJ whole genome shotgun (WGS) entry which is preliminary data.</text>
</comment>
<evidence type="ECO:0000313" key="3">
    <source>
        <dbReference type="EMBL" id="POR34426.1"/>
    </source>
</evidence>
<dbReference type="PANTHER" id="PTHR47706:SF9">
    <property type="entry name" value="NMRA-LIKE DOMAIN-CONTAINING PROTEIN-RELATED"/>
    <property type="match status" value="1"/>
</dbReference>
<accession>A0A2S4KW63</accession>
<keyword evidence="1" id="KW-0521">NADP</keyword>
<proteinExistence type="predicted"/>
<organism evidence="3 4">
    <name type="scientific">Tolypocladium paradoxum</name>
    <dbReference type="NCBI Taxonomy" id="94208"/>
    <lineage>
        <taxon>Eukaryota</taxon>
        <taxon>Fungi</taxon>
        <taxon>Dikarya</taxon>
        <taxon>Ascomycota</taxon>
        <taxon>Pezizomycotina</taxon>
        <taxon>Sordariomycetes</taxon>
        <taxon>Hypocreomycetidae</taxon>
        <taxon>Hypocreales</taxon>
        <taxon>Ophiocordycipitaceae</taxon>
        <taxon>Tolypocladium</taxon>
    </lineage>
</organism>
<dbReference type="InterPro" id="IPR036291">
    <property type="entry name" value="NAD(P)-bd_dom_sf"/>
</dbReference>
<dbReference type="OrthoDB" id="9974981at2759"/>